<dbReference type="GO" id="GO:0001156">
    <property type="term" value="F:TFIIIC-class transcription factor complex binding"/>
    <property type="evidence" value="ECO:0007669"/>
    <property type="project" value="TreeGrafter"/>
</dbReference>
<dbReference type="InterPro" id="IPR009057">
    <property type="entry name" value="Homeodomain-like_sf"/>
</dbReference>
<organism evidence="3">
    <name type="scientific">Capitella teleta</name>
    <name type="common">Polychaete worm</name>
    <dbReference type="NCBI Taxonomy" id="283909"/>
    <lineage>
        <taxon>Eukaryota</taxon>
        <taxon>Metazoa</taxon>
        <taxon>Spiralia</taxon>
        <taxon>Lophotrochozoa</taxon>
        <taxon>Annelida</taxon>
        <taxon>Polychaeta</taxon>
        <taxon>Sedentaria</taxon>
        <taxon>Scolecida</taxon>
        <taxon>Capitellidae</taxon>
        <taxon>Capitella</taxon>
    </lineage>
</organism>
<feature type="region of interest" description="Disordered" evidence="1">
    <location>
        <begin position="135"/>
        <end position="190"/>
    </location>
</feature>
<name>R7VAT6_CAPTE</name>
<feature type="compositionally biased region" description="Basic residues" evidence="1">
    <location>
        <begin position="65"/>
        <end position="79"/>
    </location>
</feature>
<reference evidence="3 5" key="2">
    <citation type="journal article" date="2013" name="Nature">
        <title>Insights into bilaterian evolution from three spiralian genomes.</title>
        <authorList>
            <person name="Simakov O."/>
            <person name="Marletaz F."/>
            <person name="Cho S.J."/>
            <person name="Edsinger-Gonzales E."/>
            <person name="Havlak P."/>
            <person name="Hellsten U."/>
            <person name="Kuo D.H."/>
            <person name="Larsson T."/>
            <person name="Lv J."/>
            <person name="Arendt D."/>
            <person name="Savage R."/>
            <person name="Osoegawa K."/>
            <person name="de Jong P."/>
            <person name="Grimwood J."/>
            <person name="Chapman J.A."/>
            <person name="Shapiro H."/>
            <person name="Aerts A."/>
            <person name="Otillar R.P."/>
            <person name="Terry A.Y."/>
            <person name="Boore J.L."/>
            <person name="Grigoriev I.V."/>
            <person name="Lindberg D.R."/>
            <person name="Seaver E.C."/>
            <person name="Weisblat D.A."/>
            <person name="Putnam N.H."/>
            <person name="Rokhsar D.S."/>
        </authorList>
    </citation>
    <scope>NUCLEOTIDE SEQUENCE</scope>
    <source>
        <strain evidence="3 5">I ESC-2004</strain>
    </source>
</reference>
<sequence>MPGRRSRLAIRPNIGPKAPKPKVEETLAAVVEAVVEEETVSTAVSEPLKSPKKPEPAPKLAATGRRQKIKPTVSIKRKSRSDSKLVAEDEVPNVEVALPSPPADVLLPLVEPTPDPVDSGKEIVVEILPKSPKKTIPVCPASPVKRIPRPSTQVSACIPENDENVPAPNIPTLNRPAEPQVPTKPRRKLVKIEEPVDRTKMTMKDFIYMNPINNPMKSPTKKNQRNVSEVGAEEETCSAKPDEEEGDNALPAPQVTIGPDGSIILNEQSVIIPTEKKSVELEDLEVVDETDAVTGVGRYRHRPRQKAWTMKETMKFYVALSNVGTDFTSMSTLFPKRTRAELKKKFNKEDKLHRDMVEKALNRLGGFSLDLLNEPESDEEPQEKKKAPKKRKPKEPKELKELDIKPPRPKRKKRKSLYYEGSSDDDDICETSPMEVPPTNIRTRSSSDATQPPSNNREETPSHPTPTPVQHSSPPSSPLDNDHVVRIDVIREEPG</sequence>
<dbReference type="EnsemblMetazoa" id="CapteT219225">
    <property type="protein sequence ID" value="CapteP219225"/>
    <property type="gene ID" value="CapteG219225"/>
</dbReference>
<protein>
    <recommendedName>
        <fullName evidence="2">Transcription factor TFIIIB component B'' Myb domain-containing protein</fullName>
    </recommendedName>
</protein>
<dbReference type="EMBL" id="AMQN01005280">
    <property type="status" value="NOT_ANNOTATED_CDS"/>
    <property type="molecule type" value="Genomic_DNA"/>
</dbReference>
<keyword evidence="5" id="KW-1185">Reference proteome</keyword>
<dbReference type="OMA" id="RRTWTEK"/>
<feature type="region of interest" description="Disordered" evidence="1">
    <location>
        <begin position="370"/>
        <end position="495"/>
    </location>
</feature>
<reference evidence="4" key="3">
    <citation type="submission" date="2015-06" db="UniProtKB">
        <authorList>
            <consortium name="EnsemblMetazoa"/>
        </authorList>
    </citation>
    <scope>IDENTIFICATION</scope>
</reference>
<evidence type="ECO:0000259" key="2">
    <source>
        <dbReference type="Pfam" id="PF15963"/>
    </source>
</evidence>
<feature type="compositionally biased region" description="Basic residues" evidence="1">
    <location>
        <begin position="407"/>
        <end position="416"/>
    </location>
</feature>
<dbReference type="AlphaFoldDB" id="R7VAT6"/>
<dbReference type="GO" id="GO:0000126">
    <property type="term" value="C:transcription factor TFIIIB complex"/>
    <property type="evidence" value="ECO:0007669"/>
    <property type="project" value="TreeGrafter"/>
</dbReference>
<evidence type="ECO:0000256" key="1">
    <source>
        <dbReference type="SAM" id="MobiDB-lite"/>
    </source>
</evidence>
<evidence type="ECO:0000313" key="4">
    <source>
        <dbReference type="EnsemblMetazoa" id="CapteP219225"/>
    </source>
</evidence>
<dbReference type="SUPFAM" id="SSF46689">
    <property type="entry name" value="Homeodomain-like"/>
    <property type="match status" value="1"/>
</dbReference>
<dbReference type="InterPro" id="IPR039467">
    <property type="entry name" value="TFIIIB_B''_Myb"/>
</dbReference>
<feature type="domain" description="Transcription factor TFIIIB component B'' Myb" evidence="2">
    <location>
        <begin position="299"/>
        <end position="380"/>
    </location>
</feature>
<feature type="region of interest" description="Disordered" evidence="1">
    <location>
        <begin position="40"/>
        <end position="86"/>
    </location>
</feature>
<feature type="compositionally biased region" description="Polar residues" evidence="1">
    <location>
        <begin position="440"/>
        <end position="455"/>
    </location>
</feature>
<feature type="region of interest" description="Disordered" evidence="1">
    <location>
        <begin position="1"/>
        <end position="21"/>
    </location>
</feature>
<evidence type="ECO:0000313" key="5">
    <source>
        <dbReference type="Proteomes" id="UP000014760"/>
    </source>
</evidence>
<dbReference type="GO" id="GO:0070898">
    <property type="term" value="P:RNA polymerase III preinitiation complex assembly"/>
    <property type="evidence" value="ECO:0007669"/>
    <property type="project" value="TreeGrafter"/>
</dbReference>
<dbReference type="EMBL" id="KB295624">
    <property type="protein sequence ID" value="ELU12815.1"/>
    <property type="molecule type" value="Genomic_DNA"/>
</dbReference>
<feature type="region of interest" description="Disordered" evidence="1">
    <location>
        <begin position="210"/>
        <end position="256"/>
    </location>
</feature>
<feature type="compositionally biased region" description="Acidic residues" evidence="1">
    <location>
        <begin position="231"/>
        <end position="247"/>
    </location>
</feature>
<feature type="compositionally biased region" description="Basic and acidic residues" evidence="1">
    <location>
        <begin position="480"/>
        <end position="495"/>
    </location>
</feature>
<dbReference type="STRING" id="283909.R7VAT6"/>
<dbReference type="OrthoDB" id="272624at2759"/>
<dbReference type="PANTHER" id="PTHR22929">
    <property type="entry name" value="RNA POLYMERASE III TRANSCRIPTION INITIATION FACTOR B"/>
    <property type="match status" value="1"/>
</dbReference>
<reference evidence="5" key="1">
    <citation type="submission" date="2012-12" db="EMBL/GenBank/DDBJ databases">
        <authorList>
            <person name="Hellsten U."/>
            <person name="Grimwood J."/>
            <person name="Chapman J.A."/>
            <person name="Shapiro H."/>
            <person name="Aerts A."/>
            <person name="Otillar R.P."/>
            <person name="Terry A.Y."/>
            <person name="Boore J.L."/>
            <person name="Simakov O."/>
            <person name="Marletaz F."/>
            <person name="Cho S.-J."/>
            <person name="Edsinger-Gonzales E."/>
            <person name="Havlak P."/>
            <person name="Kuo D.-H."/>
            <person name="Larsson T."/>
            <person name="Lv J."/>
            <person name="Arendt D."/>
            <person name="Savage R."/>
            <person name="Osoegawa K."/>
            <person name="de Jong P."/>
            <person name="Lindberg D.R."/>
            <person name="Seaver E.C."/>
            <person name="Weisblat D.A."/>
            <person name="Putnam N.H."/>
            <person name="Grigoriev I.V."/>
            <person name="Rokhsar D.S."/>
        </authorList>
    </citation>
    <scope>NUCLEOTIDE SEQUENCE</scope>
    <source>
        <strain evidence="5">I ESC-2004</strain>
    </source>
</reference>
<gene>
    <name evidence="3" type="ORF">CAPTEDRAFT_219225</name>
</gene>
<feature type="compositionally biased region" description="Basic and acidic residues" evidence="1">
    <location>
        <begin position="395"/>
        <end position="406"/>
    </location>
</feature>
<evidence type="ECO:0000313" key="3">
    <source>
        <dbReference type="EMBL" id="ELU12815.1"/>
    </source>
</evidence>
<proteinExistence type="predicted"/>
<dbReference type="HOGENOM" id="CLU_042962_0_0_1"/>
<dbReference type="Proteomes" id="UP000014760">
    <property type="component" value="Unassembled WGS sequence"/>
</dbReference>
<dbReference type="PANTHER" id="PTHR22929:SF0">
    <property type="entry name" value="TRANSCRIPTION FACTOR TFIIIB COMPONENT B'' HOMOLOG"/>
    <property type="match status" value="1"/>
</dbReference>
<dbReference type="Pfam" id="PF15963">
    <property type="entry name" value="Myb_DNA-bind_7"/>
    <property type="match status" value="1"/>
</dbReference>
<accession>R7VAT6</accession>